<evidence type="ECO:0000313" key="3">
    <source>
        <dbReference type="EMBL" id="GAA1745799.1"/>
    </source>
</evidence>
<dbReference type="Pfam" id="PF00583">
    <property type="entry name" value="Acetyltransf_1"/>
    <property type="match status" value="1"/>
</dbReference>
<feature type="region of interest" description="Disordered" evidence="1">
    <location>
        <begin position="103"/>
        <end position="125"/>
    </location>
</feature>
<comment type="caution">
    <text evidence="3">The sequence shown here is derived from an EMBL/GenBank/DDBJ whole genome shotgun (WGS) entry which is preliminary data.</text>
</comment>
<feature type="compositionally biased region" description="Basic and acidic residues" evidence="1">
    <location>
        <begin position="105"/>
        <end position="114"/>
    </location>
</feature>
<dbReference type="SUPFAM" id="SSF55729">
    <property type="entry name" value="Acyl-CoA N-acyltransferases (Nat)"/>
    <property type="match status" value="1"/>
</dbReference>
<name>A0ABN2K0N3_9ACTN</name>
<dbReference type="InterPro" id="IPR051822">
    <property type="entry name" value="Glycosyl_Hydrolase_84"/>
</dbReference>
<dbReference type="PROSITE" id="PS51186">
    <property type="entry name" value="GNAT"/>
    <property type="match status" value="1"/>
</dbReference>
<gene>
    <name evidence="3" type="ORF">GCM10009681_15960</name>
</gene>
<dbReference type="RefSeq" id="WP_344078508.1">
    <property type="nucleotide sequence ID" value="NZ_BAAALS010000006.1"/>
</dbReference>
<dbReference type="CDD" id="cd04301">
    <property type="entry name" value="NAT_SF"/>
    <property type="match status" value="1"/>
</dbReference>
<accession>A0ABN2K0N3</accession>
<sequence>MPVIRPYRPTDDPGLINVCIRTGAAGEDATDRYADPSVLPAIFALPYAHLEPARAFVVEDPGGTDEPAGVVGYVLGTADTATFARRFREEWLPLVADRYPLADGGRADGGRADGEPPTPDQGMADSLRHPERMVVPALAAWPAHLHIDILPAYQRRGLGRQLIESFVGALSEVGVRAVHLGVATANVKARAFYDRVGFEVLDVPGVPEGSTYLGMKF</sequence>
<dbReference type="Gene3D" id="3.40.630.30">
    <property type="match status" value="1"/>
</dbReference>
<evidence type="ECO:0000256" key="1">
    <source>
        <dbReference type="SAM" id="MobiDB-lite"/>
    </source>
</evidence>
<protein>
    <submittedName>
        <fullName evidence="3">N-acetyltransferase</fullName>
    </submittedName>
</protein>
<dbReference type="InterPro" id="IPR000182">
    <property type="entry name" value="GNAT_dom"/>
</dbReference>
<dbReference type="EMBL" id="BAAALS010000006">
    <property type="protein sequence ID" value="GAA1745799.1"/>
    <property type="molecule type" value="Genomic_DNA"/>
</dbReference>
<dbReference type="Proteomes" id="UP001500655">
    <property type="component" value="Unassembled WGS sequence"/>
</dbReference>
<evidence type="ECO:0000259" key="2">
    <source>
        <dbReference type="PROSITE" id="PS51186"/>
    </source>
</evidence>
<dbReference type="InterPro" id="IPR016181">
    <property type="entry name" value="Acyl_CoA_acyltransferase"/>
</dbReference>
<feature type="domain" description="N-acetyltransferase" evidence="2">
    <location>
        <begin position="70"/>
        <end position="217"/>
    </location>
</feature>
<reference evidence="3 4" key="1">
    <citation type="journal article" date="2019" name="Int. J. Syst. Evol. Microbiol.">
        <title>The Global Catalogue of Microorganisms (GCM) 10K type strain sequencing project: providing services to taxonomists for standard genome sequencing and annotation.</title>
        <authorList>
            <consortium name="The Broad Institute Genomics Platform"/>
            <consortium name="The Broad Institute Genome Sequencing Center for Infectious Disease"/>
            <person name="Wu L."/>
            <person name="Ma J."/>
        </authorList>
    </citation>
    <scope>NUCLEOTIDE SEQUENCE [LARGE SCALE GENOMIC DNA]</scope>
    <source>
        <strain evidence="3 4">JCM 13249</strain>
    </source>
</reference>
<keyword evidence="4" id="KW-1185">Reference proteome</keyword>
<proteinExistence type="predicted"/>
<dbReference type="PANTHER" id="PTHR13170">
    <property type="entry name" value="O-GLCNACASE"/>
    <property type="match status" value="1"/>
</dbReference>
<evidence type="ECO:0000313" key="4">
    <source>
        <dbReference type="Proteomes" id="UP001500655"/>
    </source>
</evidence>
<organism evidence="3 4">
    <name type="scientific">Luedemannella helvata</name>
    <dbReference type="NCBI Taxonomy" id="349315"/>
    <lineage>
        <taxon>Bacteria</taxon>
        <taxon>Bacillati</taxon>
        <taxon>Actinomycetota</taxon>
        <taxon>Actinomycetes</taxon>
        <taxon>Micromonosporales</taxon>
        <taxon>Micromonosporaceae</taxon>
        <taxon>Luedemannella</taxon>
    </lineage>
</organism>
<dbReference type="PANTHER" id="PTHR13170:SF16">
    <property type="entry name" value="PROTEIN O-GLCNACASE"/>
    <property type="match status" value="1"/>
</dbReference>